<dbReference type="EC" id="2.7.7.62" evidence="14"/>
<keyword evidence="15" id="KW-0548">Nucleotidyltransferase</keyword>
<comment type="similarity">
    <text evidence="7 14">Belongs to the CobU/CobP family.</text>
</comment>
<keyword evidence="8 14" id="KW-0169">Cobalamin biosynthesis</keyword>
<dbReference type="GO" id="GO:0016301">
    <property type="term" value="F:kinase activity"/>
    <property type="evidence" value="ECO:0007669"/>
    <property type="project" value="UniProtKB-KW"/>
</dbReference>
<evidence type="ECO:0000256" key="4">
    <source>
        <dbReference type="ARBA" id="ARBA00003889"/>
    </source>
</evidence>
<keyword evidence="12 14" id="KW-0067">ATP-binding</keyword>
<evidence type="ECO:0000256" key="9">
    <source>
        <dbReference type="ARBA" id="ARBA00022679"/>
    </source>
</evidence>
<evidence type="ECO:0000256" key="7">
    <source>
        <dbReference type="ARBA" id="ARBA00007490"/>
    </source>
</evidence>
<dbReference type="Proteomes" id="UP000761574">
    <property type="component" value="Unassembled WGS sequence"/>
</dbReference>
<evidence type="ECO:0000256" key="5">
    <source>
        <dbReference type="ARBA" id="ARBA00004692"/>
    </source>
</evidence>
<evidence type="ECO:0000256" key="1">
    <source>
        <dbReference type="ARBA" id="ARBA00000312"/>
    </source>
</evidence>
<comment type="catalytic activity">
    <reaction evidence="2 14">
        <text>adenosylcob(III)inamide phosphate + GTP + H(+) = adenosylcob(III)inamide-GDP + diphosphate</text>
        <dbReference type="Rhea" id="RHEA:22712"/>
        <dbReference type="ChEBI" id="CHEBI:15378"/>
        <dbReference type="ChEBI" id="CHEBI:33019"/>
        <dbReference type="ChEBI" id="CHEBI:37565"/>
        <dbReference type="ChEBI" id="CHEBI:58502"/>
        <dbReference type="ChEBI" id="CHEBI:60487"/>
        <dbReference type="EC" id="2.7.7.62"/>
    </reaction>
</comment>
<comment type="catalytic activity">
    <reaction evidence="3">
        <text>adenosylcob(III)inamide + GTP = adenosylcob(III)inamide phosphate + GDP + H(+)</text>
        <dbReference type="Rhea" id="RHEA:15765"/>
        <dbReference type="ChEBI" id="CHEBI:2480"/>
        <dbReference type="ChEBI" id="CHEBI:15378"/>
        <dbReference type="ChEBI" id="CHEBI:37565"/>
        <dbReference type="ChEBI" id="CHEBI:58189"/>
        <dbReference type="ChEBI" id="CHEBI:58502"/>
        <dbReference type="EC" id="2.7.1.156"/>
    </reaction>
</comment>
<evidence type="ECO:0000313" key="16">
    <source>
        <dbReference type="Proteomes" id="UP000761574"/>
    </source>
</evidence>
<dbReference type="InterPro" id="IPR027417">
    <property type="entry name" value="P-loop_NTPase"/>
</dbReference>
<dbReference type="RefSeq" id="WP_119977659.1">
    <property type="nucleotide sequence ID" value="NZ_BPFB01000009.1"/>
</dbReference>
<keyword evidence="9 14" id="KW-0808">Transferase</keyword>
<keyword evidence="13 14" id="KW-0342">GTP-binding</keyword>
<evidence type="ECO:0000313" key="15">
    <source>
        <dbReference type="EMBL" id="GIU44589.1"/>
    </source>
</evidence>
<keyword evidence="10 14" id="KW-0547">Nucleotide-binding</keyword>
<evidence type="ECO:0000256" key="13">
    <source>
        <dbReference type="ARBA" id="ARBA00023134"/>
    </source>
</evidence>
<dbReference type="PANTHER" id="PTHR34848:SF1">
    <property type="entry name" value="BIFUNCTIONAL ADENOSYLCOBALAMIN BIOSYNTHESIS PROTEIN COBU"/>
    <property type="match status" value="1"/>
</dbReference>
<dbReference type="Gene3D" id="3.40.50.300">
    <property type="entry name" value="P-loop containing nucleotide triphosphate hydrolases"/>
    <property type="match status" value="1"/>
</dbReference>
<evidence type="ECO:0000256" key="14">
    <source>
        <dbReference type="PIRNR" id="PIRNR006135"/>
    </source>
</evidence>
<gene>
    <name evidence="15" type="primary">cobU</name>
    <name evidence="15" type="ORF">TUM4630_10650</name>
</gene>
<comment type="pathway">
    <text evidence="6 14">Cofactor biosynthesis; adenosylcobalamin biosynthesis; adenosylcobalamin from cob(II)yrinate a,c-diamide: step 5/7.</text>
</comment>
<evidence type="ECO:0000256" key="3">
    <source>
        <dbReference type="ARBA" id="ARBA00001522"/>
    </source>
</evidence>
<dbReference type="EMBL" id="BPFB01000009">
    <property type="protein sequence ID" value="GIU44589.1"/>
    <property type="molecule type" value="Genomic_DNA"/>
</dbReference>
<organism evidence="15 16">
    <name type="scientific">Shewanella algidipiscicola</name>
    <dbReference type="NCBI Taxonomy" id="614070"/>
    <lineage>
        <taxon>Bacteria</taxon>
        <taxon>Pseudomonadati</taxon>
        <taxon>Pseudomonadota</taxon>
        <taxon>Gammaproteobacteria</taxon>
        <taxon>Alteromonadales</taxon>
        <taxon>Shewanellaceae</taxon>
        <taxon>Shewanella</taxon>
    </lineage>
</organism>
<dbReference type="InterPro" id="IPR003203">
    <property type="entry name" value="CobU/CobP"/>
</dbReference>
<dbReference type="EC" id="2.7.1.156" evidence="14"/>
<dbReference type="SUPFAM" id="SSF52540">
    <property type="entry name" value="P-loop containing nucleoside triphosphate hydrolases"/>
    <property type="match status" value="1"/>
</dbReference>
<comment type="function">
    <text evidence="4 14">Catalyzes ATP-dependent phosphorylation of adenosylcobinamide and addition of GMP to adenosylcobinamide phosphate.</text>
</comment>
<evidence type="ECO:0000256" key="8">
    <source>
        <dbReference type="ARBA" id="ARBA00022573"/>
    </source>
</evidence>
<evidence type="ECO:0000256" key="12">
    <source>
        <dbReference type="ARBA" id="ARBA00022840"/>
    </source>
</evidence>
<dbReference type="NCBIfam" id="NF004469">
    <property type="entry name" value="PRK05800.1"/>
    <property type="match status" value="1"/>
</dbReference>
<dbReference type="PANTHER" id="PTHR34848">
    <property type="match status" value="1"/>
</dbReference>
<proteinExistence type="inferred from homology"/>
<dbReference type="Pfam" id="PF02283">
    <property type="entry name" value="CobU"/>
    <property type="match status" value="1"/>
</dbReference>
<protein>
    <recommendedName>
        <fullName evidence="14">Bifunctional adenosylcobalamin biosynthesis protein</fullName>
        <ecNumber evidence="14">2.7.1.156</ecNumber>
        <ecNumber evidence="14">2.7.7.62</ecNumber>
    </recommendedName>
</protein>
<dbReference type="GO" id="GO:0016779">
    <property type="term" value="F:nucleotidyltransferase activity"/>
    <property type="evidence" value="ECO:0007669"/>
    <property type="project" value="UniProtKB-KW"/>
</dbReference>
<dbReference type="CDD" id="cd00544">
    <property type="entry name" value="CobU"/>
    <property type="match status" value="1"/>
</dbReference>
<dbReference type="PIRSF" id="PIRSF006135">
    <property type="entry name" value="CobU"/>
    <property type="match status" value="1"/>
</dbReference>
<evidence type="ECO:0000256" key="10">
    <source>
        <dbReference type="ARBA" id="ARBA00022741"/>
    </source>
</evidence>
<evidence type="ECO:0000256" key="6">
    <source>
        <dbReference type="ARBA" id="ARBA00005159"/>
    </source>
</evidence>
<evidence type="ECO:0000256" key="11">
    <source>
        <dbReference type="ARBA" id="ARBA00022777"/>
    </source>
</evidence>
<sequence>MIHLVLGGARSGKSSHGVALVSHYVARGAEALFIATAQAFDDEMTARIARHQAERAGDEIAWRMLECPLDLSECLAQQAHAKQVILVDCLTLWLTNQLLSDEHDWPQVKAQLLATLTALPGDVILISNEVGSGIVPADPLSRRFVDEAGWLHQAIAALADEVTLVTAGLPMRLKG</sequence>
<keyword evidence="11 14" id="KW-0418">Kinase</keyword>
<name>A0ABQ4PAV8_9GAMM</name>
<accession>A0ABQ4PAV8</accession>
<reference evidence="15 16" key="1">
    <citation type="submission" date="2021-05" db="EMBL/GenBank/DDBJ databases">
        <title>Molecular characterization for Shewanella algae harboring chromosomal blaOXA-55-like strains isolated from clinical and environment sample.</title>
        <authorList>
            <person name="Ohama Y."/>
            <person name="Aoki K."/>
            <person name="Harada S."/>
            <person name="Moriya K."/>
            <person name="Ishii Y."/>
            <person name="Tateda K."/>
        </authorList>
    </citation>
    <scope>NUCLEOTIDE SEQUENCE [LARGE SCALE GENOMIC DNA]</scope>
    <source>
        <strain evidence="15 16">LMG 23746</strain>
    </source>
</reference>
<comment type="catalytic activity">
    <reaction evidence="1 14">
        <text>adenosylcob(III)inamide + ATP = adenosylcob(III)inamide phosphate + ADP + H(+)</text>
        <dbReference type="Rhea" id="RHEA:15769"/>
        <dbReference type="ChEBI" id="CHEBI:2480"/>
        <dbReference type="ChEBI" id="CHEBI:15378"/>
        <dbReference type="ChEBI" id="CHEBI:30616"/>
        <dbReference type="ChEBI" id="CHEBI:58502"/>
        <dbReference type="ChEBI" id="CHEBI:456216"/>
        <dbReference type="EC" id="2.7.1.156"/>
    </reaction>
</comment>
<comment type="caution">
    <text evidence="15">The sequence shown here is derived from an EMBL/GenBank/DDBJ whole genome shotgun (WGS) entry which is preliminary data.</text>
</comment>
<comment type="pathway">
    <text evidence="5 14">Cofactor biosynthesis; adenosylcobalamin biosynthesis; adenosylcobalamin from cob(II)yrinate a,c-diamide: step 6/7.</text>
</comment>
<keyword evidence="16" id="KW-1185">Reference proteome</keyword>
<evidence type="ECO:0000256" key="2">
    <source>
        <dbReference type="ARBA" id="ARBA00000711"/>
    </source>
</evidence>